<dbReference type="Pfam" id="PF02021">
    <property type="entry name" value="UPF0102"/>
    <property type="match status" value="1"/>
</dbReference>
<dbReference type="InterPro" id="IPR003509">
    <property type="entry name" value="UPF0102_YraN-like"/>
</dbReference>
<dbReference type="HAMAP" id="MF_00048">
    <property type="entry name" value="UPF0102"/>
    <property type="match status" value="1"/>
</dbReference>
<evidence type="ECO:0000313" key="4">
    <source>
        <dbReference type="Proteomes" id="UP000177594"/>
    </source>
</evidence>
<name>A0A1F8EAQ9_9BACT</name>
<evidence type="ECO:0000256" key="2">
    <source>
        <dbReference type="HAMAP-Rule" id="MF_00048"/>
    </source>
</evidence>
<dbReference type="GO" id="GO:0003676">
    <property type="term" value="F:nucleic acid binding"/>
    <property type="evidence" value="ECO:0007669"/>
    <property type="project" value="InterPro"/>
</dbReference>
<sequence length="122" mass="14424">MTTRSEFGTWAEYYVAQYLESKGYTVIEKNYRKKWGEIDIIAQKEGILIFVEVKANKKEIPGFEPENRINPEKLRRLNRAIQTYIVSKKYPDDQKQQIDVISLTLDRDRGVAKIKHFKNIEV</sequence>
<comment type="similarity">
    <text evidence="1 2">Belongs to the UPF0102 family.</text>
</comment>
<dbReference type="PANTHER" id="PTHR34039:SF1">
    <property type="entry name" value="UPF0102 PROTEIN YRAN"/>
    <property type="match status" value="1"/>
</dbReference>
<gene>
    <name evidence="3" type="ORF">A2817_01325</name>
</gene>
<evidence type="ECO:0000313" key="3">
    <source>
        <dbReference type="EMBL" id="OGM97956.1"/>
    </source>
</evidence>
<dbReference type="InterPro" id="IPR011856">
    <property type="entry name" value="tRNA_endonuc-like_dom_sf"/>
</dbReference>
<proteinExistence type="inferred from homology"/>
<accession>A0A1F8EAQ9</accession>
<dbReference type="InterPro" id="IPR011335">
    <property type="entry name" value="Restrct_endonuc-II-like"/>
</dbReference>
<dbReference type="EMBL" id="MGIZ01000045">
    <property type="protein sequence ID" value="OGM97956.1"/>
    <property type="molecule type" value="Genomic_DNA"/>
</dbReference>
<dbReference type="SUPFAM" id="SSF52980">
    <property type="entry name" value="Restriction endonuclease-like"/>
    <property type="match status" value="1"/>
</dbReference>
<evidence type="ECO:0000256" key="1">
    <source>
        <dbReference type="ARBA" id="ARBA00006738"/>
    </source>
</evidence>
<comment type="caution">
    <text evidence="3">The sequence shown here is derived from an EMBL/GenBank/DDBJ whole genome shotgun (WGS) entry which is preliminary data.</text>
</comment>
<protein>
    <recommendedName>
        <fullName evidence="2">UPF0102 protein A2817_01325</fullName>
    </recommendedName>
</protein>
<dbReference type="PANTHER" id="PTHR34039">
    <property type="entry name" value="UPF0102 PROTEIN YRAN"/>
    <property type="match status" value="1"/>
</dbReference>
<dbReference type="AlphaFoldDB" id="A0A1F8EAQ9"/>
<dbReference type="Gene3D" id="3.40.1350.10">
    <property type="match status" value="1"/>
</dbReference>
<organism evidence="3 4">
    <name type="scientific">Candidatus Yanofskybacteria bacterium RIFCSPHIGHO2_01_FULL_39_8b</name>
    <dbReference type="NCBI Taxonomy" id="1802659"/>
    <lineage>
        <taxon>Bacteria</taxon>
        <taxon>Candidatus Yanofskyibacteriota</taxon>
    </lineage>
</organism>
<dbReference type="Proteomes" id="UP000177594">
    <property type="component" value="Unassembled WGS sequence"/>
</dbReference>
<reference evidence="3 4" key="1">
    <citation type="journal article" date="2016" name="Nat. Commun.">
        <title>Thousands of microbial genomes shed light on interconnected biogeochemical processes in an aquifer system.</title>
        <authorList>
            <person name="Anantharaman K."/>
            <person name="Brown C.T."/>
            <person name="Hug L.A."/>
            <person name="Sharon I."/>
            <person name="Castelle C.J."/>
            <person name="Probst A.J."/>
            <person name="Thomas B.C."/>
            <person name="Singh A."/>
            <person name="Wilkins M.J."/>
            <person name="Karaoz U."/>
            <person name="Brodie E.L."/>
            <person name="Williams K.H."/>
            <person name="Hubbard S.S."/>
            <person name="Banfield J.F."/>
        </authorList>
    </citation>
    <scope>NUCLEOTIDE SEQUENCE [LARGE SCALE GENOMIC DNA]</scope>
</reference>